<dbReference type="AlphaFoldDB" id="A0A067CBK0"/>
<proteinExistence type="predicted"/>
<dbReference type="OrthoDB" id="10443975at2759"/>
<gene>
    <name evidence="3" type="ORF">SPRG_07963</name>
</gene>
<sequence length="932" mass="99600">MDGLGLGACRRATTAARRATTADGHHENIKKGVATYDHEQRQQSRRATLGLAPDSRTLQAKLDALSKQAVSNRLKVGEINDRVGRILEEFDDATTDAMLPYDRLSIDALPSSQASHILESMRASLHCAVMAEAETLEDVPTEDTTMIPSTTDFIDDVLDSSRLQQRRLTTTALQLTKLTGLQRAELEEKIASLEGALSDAEHQYATLEFKHAALGKDVMRLSAEVQALKQTQTKLLSNLSDAKKEREAAEAALHLEAQTREVAMDATIRGLQRKELQMTRALREAEDRIKQLLEAPPPVALSSSPEVMLPSTTESSKANAPVLSTSPKPESPPKPTLSRKTTSRAESIKASRIYSGAPVVYTHMDSTTDSSCVTAPAMDTFQTKPPAETLAATSSSKLPGSSAKLTSSTLPPLSSPRTSLKSPRAEPSVGCSDTLGVSSSIHPSSPFSAVAVPSSMQCTSSGAGSIATRPSQVPETVIGQRIVDAPGQSPNVPQDDVTEASMTATGASTPRYAFLSRGPLHHASSVDLLGDTIPEEAPTNTLSIPVAMQAPTSAREAPSWQLVAHELLNAAPDSLVLRLRFKGPAQASESVSTQHWTLCHLATHAGIVFRIPETTLQIDASNDVLVVVKMQLGSSPSPANALGVVERTSHEPVPMLKTLHSITALSTATRSARSSGPSDDEAPFLTALGVVDVPDNKSRPITARSSHERPLTGRHSARGESYATAHRTASDLPSASKTSDKSLSSPATTGSVLLEGGRSALRRFSDDGAATGCISYLSSPEAGRSVPRRDADTVCRPARRLSIVHSPLKTDVEPPQVTDKMLDVMERPRTSSGTIAAWKTGMPSRGLLVGDGRPQTRPKTCACFKNADFFKNSARLTSHHEHCPLADEPRRRRRHSLAATIVLDKTVDCCLWSPASVNVVQIQFPTNVASNP</sequence>
<accession>A0A067CBK0</accession>
<evidence type="ECO:0000313" key="3">
    <source>
        <dbReference type="EMBL" id="KDO26560.1"/>
    </source>
</evidence>
<feature type="compositionally biased region" description="Low complexity" evidence="2">
    <location>
        <begin position="401"/>
        <end position="422"/>
    </location>
</feature>
<feature type="coiled-coil region" evidence="1">
    <location>
        <begin position="183"/>
        <end position="295"/>
    </location>
</feature>
<evidence type="ECO:0000313" key="4">
    <source>
        <dbReference type="Proteomes" id="UP000030745"/>
    </source>
</evidence>
<keyword evidence="1" id="KW-0175">Coiled coil</keyword>
<dbReference type="VEuPathDB" id="FungiDB:SPRG_07963"/>
<evidence type="ECO:0000256" key="2">
    <source>
        <dbReference type="SAM" id="MobiDB-lite"/>
    </source>
</evidence>
<protein>
    <submittedName>
        <fullName evidence="3">Uncharacterized protein</fullName>
    </submittedName>
</protein>
<feature type="compositionally biased region" description="Polar residues" evidence="2">
    <location>
        <begin position="301"/>
        <end position="318"/>
    </location>
</feature>
<dbReference type="KEGG" id="spar:SPRG_07963"/>
<keyword evidence="4" id="KW-1185">Reference proteome</keyword>
<dbReference type="EMBL" id="KK583223">
    <property type="protein sequence ID" value="KDO26560.1"/>
    <property type="molecule type" value="Genomic_DNA"/>
</dbReference>
<feature type="region of interest" description="Disordered" evidence="2">
    <location>
        <begin position="296"/>
        <end position="349"/>
    </location>
</feature>
<reference evidence="3 4" key="1">
    <citation type="journal article" date="2013" name="PLoS Genet.">
        <title>Distinctive expansion of potential virulence genes in the genome of the oomycete fish pathogen Saprolegnia parasitica.</title>
        <authorList>
            <person name="Jiang R.H."/>
            <person name="de Bruijn I."/>
            <person name="Haas B.J."/>
            <person name="Belmonte R."/>
            <person name="Lobach L."/>
            <person name="Christie J."/>
            <person name="van den Ackerveken G."/>
            <person name="Bottin A."/>
            <person name="Bulone V."/>
            <person name="Diaz-Moreno S.M."/>
            <person name="Dumas B."/>
            <person name="Fan L."/>
            <person name="Gaulin E."/>
            <person name="Govers F."/>
            <person name="Grenville-Briggs L.J."/>
            <person name="Horner N.R."/>
            <person name="Levin J.Z."/>
            <person name="Mammella M."/>
            <person name="Meijer H.J."/>
            <person name="Morris P."/>
            <person name="Nusbaum C."/>
            <person name="Oome S."/>
            <person name="Phillips A.J."/>
            <person name="van Rooyen D."/>
            <person name="Rzeszutek E."/>
            <person name="Saraiva M."/>
            <person name="Secombes C.J."/>
            <person name="Seidl M.F."/>
            <person name="Snel B."/>
            <person name="Stassen J.H."/>
            <person name="Sykes S."/>
            <person name="Tripathy S."/>
            <person name="van den Berg H."/>
            <person name="Vega-Arreguin J.C."/>
            <person name="Wawra S."/>
            <person name="Young S.K."/>
            <person name="Zeng Q."/>
            <person name="Dieguez-Uribeondo J."/>
            <person name="Russ C."/>
            <person name="Tyler B.M."/>
            <person name="van West P."/>
        </authorList>
    </citation>
    <scope>NUCLEOTIDE SEQUENCE [LARGE SCALE GENOMIC DNA]</scope>
    <source>
        <strain evidence="3 4">CBS 223.65</strain>
    </source>
</reference>
<organism evidence="3 4">
    <name type="scientific">Saprolegnia parasitica (strain CBS 223.65)</name>
    <dbReference type="NCBI Taxonomy" id="695850"/>
    <lineage>
        <taxon>Eukaryota</taxon>
        <taxon>Sar</taxon>
        <taxon>Stramenopiles</taxon>
        <taxon>Oomycota</taxon>
        <taxon>Saprolegniomycetes</taxon>
        <taxon>Saprolegniales</taxon>
        <taxon>Saprolegniaceae</taxon>
        <taxon>Saprolegnia</taxon>
    </lineage>
</organism>
<feature type="region of interest" description="Disordered" evidence="2">
    <location>
        <begin position="695"/>
        <end position="751"/>
    </location>
</feature>
<dbReference type="GeneID" id="24130210"/>
<name>A0A067CBK0_SAPPC</name>
<dbReference type="Proteomes" id="UP000030745">
    <property type="component" value="Unassembled WGS sequence"/>
</dbReference>
<feature type="region of interest" description="Disordered" evidence="2">
    <location>
        <begin position="387"/>
        <end position="436"/>
    </location>
</feature>
<feature type="region of interest" description="Disordered" evidence="2">
    <location>
        <begin position="668"/>
        <end position="687"/>
    </location>
</feature>
<feature type="compositionally biased region" description="Low complexity" evidence="2">
    <location>
        <begin position="733"/>
        <end position="747"/>
    </location>
</feature>
<dbReference type="RefSeq" id="XP_012202702.1">
    <property type="nucleotide sequence ID" value="XM_012347312.1"/>
</dbReference>
<dbReference type="OMA" id="CHLATHA"/>
<evidence type="ECO:0000256" key="1">
    <source>
        <dbReference type="SAM" id="Coils"/>
    </source>
</evidence>